<accession>A0A0F8Z4H5</accession>
<evidence type="ECO:0000313" key="1">
    <source>
        <dbReference type="EMBL" id="KKK88663.1"/>
    </source>
</evidence>
<proteinExistence type="predicted"/>
<dbReference type="AlphaFoldDB" id="A0A0F8Z4H5"/>
<organism evidence="1">
    <name type="scientific">marine sediment metagenome</name>
    <dbReference type="NCBI Taxonomy" id="412755"/>
    <lineage>
        <taxon>unclassified sequences</taxon>
        <taxon>metagenomes</taxon>
        <taxon>ecological metagenomes</taxon>
    </lineage>
</organism>
<name>A0A0F8Z4H5_9ZZZZ</name>
<dbReference type="EMBL" id="LAZR01049856">
    <property type="protein sequence ID" value="KKK88663.1"/>
    <property type="molecule type" value="Genomic_DNA"/>
</dbReference>
<protein>
    <submittedName>
        <fullName evidence="1">Uncharacterized protein</fullName>
    </submittedName>
</protein>
<sequence length="54" mass="6102">MIDPQRRKILVKAQARVLAAIGELEPEEQDHVLDSSMRLLGYSRPVVVSDARDE</sequence>
<gene>
    <name evidence="1" type="ORF">LCGC14_2740890</name>
</gene>
<comment type="caution">
    <text evidence="1">The sequence shown here is derived from an EMBL/GenBank/DDBJ whole genome shotgun (WGS) entry which is preliminary data.</text>
</comment>
<reference evidence="1" key="1">
    <citation type="journal article" date="2015" name="Nature">
        <title>Complex archaea that bridge the gap between prokaryotes and eukaryotes.</title>
        <authorList>
            <person name="Spang A."/>
            <person name="Saw J.H."/>
            <person name="Jorgensen S.L."/>
            <person name="Zaremba-Niedzwiedzka K."/>
            <person name="Martijn J."/>
            <person name="Lind A.E."/>
            <person name="van Eijk R."/>
            <person name="Schleper C."/>
            <person name="Guy L."/>
            <person name="Ettema T.J."/>
        </authorList>
    </citation>
    <scope>NUCLEOTIDE SEQUENCE</scope>
</reference>